<keyword evidence="2" id="KW-1185">Reference proteome</keyword>
<organism evidence="2">
    <name type="scientific">Salpingoeca rosetta (strain ATCC 50818 / BSB-021)</name>
    <dbReference type="NCBI Taxonomy" id="946362"/>
    <lineage>
        <taxon>Eukaryota</taxon>
        <taxon>Choanoflagellata</taxon>
        <taxon>Craspedida</taxon>
        <taxon>Salpingoecidae</taxon>
        <taxon>Salpingoeca</taxon>
    </lineage>
</organism>
<name>F2USS0_SALR5</name>
<sequence>MPVDTSLHSLLYPDAYADTACVCLPWSRNNGTHTATLSDDNIITITVIIAMES</sequence>
<dbReference type="GeneID" id="16068389"/>
<evidence type="ECO:0000313" key="2">
    <source>
        <dbReference type="Proteomes" id="UP000007799"/>
    </source>
</evidence>
<dbReference type="RefSeq" id="XP_004987864.1">
    <property type="nucleotide sequence ID" value="XM_004987807.1"/>
</dbReference>
<accession>F2USS0</accession>
<dbReference type="InParanoid" id="F2USS0"/>
<gene>
    <name evidence="1" type="ORF">PTSG_13155</name>
</gene>
<dbReference type="EMBL" id="GL832995">
    <property type="protein sequence ID" value="EGD81179.1"/>
    <property type="molecule type" value="Genomic_DNA"/>
</dbReference>
<dbReference type="KEGG" id="sre:PTSG_13155"/>
<reference evidence="1" key="1">
    <citation type="submission" date="2009-08" db="EMBL/GenBank/DDBJ databases">
        <title>Annotation of Salpingoeca rosetta.</title>
        <authorList>
            <consortium name="The Broad Institute Genome Sequencing Platform"/>
            <person name="Russ C."/>
            <person name="Cuomo C."/>
            <person name="Burger G."/>
            <person name="Gray M.W."/>
            <person name="Holland P.W.H."/>
            <person name="King N."/>
            <person name="Lang F.B.F."/>
            <person name="Roger A.J."/>
            <person name="Ruiz-Trillo I."/>
            <person name="Young S.K."/>
            <person name="Zeng Q."/>
            <person name="Gargeya S."/>
            <person name="Alvarado L."/>
            <person name="Berlin A."/>
            <person name="Chapman S.B."/>
            <person name="Chen Z."/>
            <person name="Freedman E."/>
            <person name="Gellesch M."/>
            <person name="Goldberg J."/>
            <person name="Griggs A."/>
            <person name="Gujja S."/>
            <person name="Heilman E."/>
            <person name="Heiman D."/>
            <person name="Howarth C."/>
            <person name="Mehta T."/>
            <person name="Neiman D."/>
            <person name="Pearson M."/>
            <person name="Roberts A."/>
            <person name="Saif S."/>
            <person name="Shea T."/>
            <person name="Shenoy N."/>
            <person name="Sisk P."/>
            <person name="Stolte C."/>
            <person name="Sykes S."/>
            <person name="White J."/>
            <person name="Yandava C."/>
            <person name="Haas B."/>
            <person name="Nusbaum C."/>
            <person name="Birren B."/>
        </authorList>
    </citation>
    <scope>NUCLEOTIDE SEQUENCE [LARGE SCALE GENOMIC DNA]</scope>
    <source>
        <strain evidence="1">ATCC 50818</strain>
    </source>
</reference>
<evidence type="ECO:0000313" key="1">
    <source>
        <dbReference type="EMBL" id="EGD81179.1"/>
    </source>
</evidence>
<dbReference type="Proteomes" id="UP000007799">
    <property type="component" value="Unassembled WGS sequence"/>
</dbReference>
<dbReference type="AlphaFoldDB" id="F2USS0"/>
<protein>
    <submittedName>
        <fullName evidence="1">Uncharacterized protein</fullName>
    </submittedName>
</protein>
<proteinExistence type="predicted"/>